<proteinExistence type="predicted"/>
<sequence>MFWHLIYPGYYDPKSIAYLGWKFHVLPMEPVRALNTMTHGPNSDRLVLGKSRQQLQQRFGFVRTVDQVSPYLRDYCAAARPGADLLFLNSSDWMVVMQRDRAVELVLCKG</sequence>
<keyword evidence="2" id="KW-1185">Reference proteome</keyword>
<accession>A0A7W7ZD63</accession>
<comment type="caution">
    <text evidence="1">The sequence shown here is derived from an EMBL/GenBank/DDBJ whole genome shotgun (WGS) entry which is preliminary data.</text>
</comment>
<evidence type="ECO:0000313" key="2">
    <source>
        <dbReference type="Proteomes" id="UP000540989"/>
    </source>
</evidence>
<evidence type="ECO:0000313" key="1">
    <source>
        <dbReference type="EMBL" id="MBB5057568.1"/>
    </source>
</evidence>
<name>A0A7W7ZD63_9BACT</name>
<organism evidence="1 2">
    <name type="scientific">Granulicella aggregans</name>
    <dbReference type="NCBI Taxonomy" id="474949"/>
    <lineage>
        <taxon>Bacteria</taxon>
        <taxon>Pseudomonadati</taxon>
        <taxon>Acidobacteriota</taxon>
        <taxon>Terriglobia</taxon>
        <taxon>Terriglobales</taxon>
        <taxon>Acidobacteriaceae</taxon>
        <taxon>Granulicella</taxon>
    </lineage>
</organism>
<dbReference type="EMBL" id="JACHIP010000003">
    <property type="protein sequence ID" value="MBB5057568.1"/>
    <property type="molecule type" value="Genomic_DNA"/>
</dbReference>
<gene>
    <name evidence="1" type="ORF">HDF16_002274</name>
</gene>
<dbReference type="Proteomes" id="UP000540989">
    <property type="component" value="Unassembled WGS sequence"/>
</dbReference>
<dbReference type="AlphaFoldDB" id="A0A7W7ZD63"/>
<reference evidence="1 2" key="1">
    <citation type="submission" date="2020-08" db="EMBL/GenBank/DDBJ databases">
        <title>Genomic Encyclopedia of Type Strains, Phase IV (KMG-V): Genome sequencing to study the core and pangenomes of soil and plant-associated prokaryotes.</title>
        <authorList>
            <person name="Whitman W."/>
        </authorList>
    </citation>
    <scope>NUCLEOTIDE SEQUENCE [LARGE SCALE GENOMIC DNA]</scope>
    <source>
        <strain evidence="1 2">M8UP14</strain>
    </source>
</reference>
<protein>
    <submittedName>
        <fullName evidence="1">Uncharacterized protein</fullName>
    </submittedName>
</protein>